<dbReference type="EMBL" id="JAUBDJ010000009">
    <property type="protein sequence ID" value="MDW0118036.1"/>
    <property type="molecule type" value="Genomic_DNA"/>
</dbReference>
<keyword evidence="3" id="KW-1185">Reference proteome</keyword>
<accession>A0AAW9A8S2</accession>
<protein>
    <recommendedName>
        <fullName evidence="4">Aspartyl/asparaginyl-tRNA synthetase</fullName>
    </recommendedName>
</protein>
<keyword evidence="1" id="KW-1133">Transmembrane helix</keyword>
<comment type="caution">
    <text evidence="2">The sequence shown here is derived from an EMBL/GenBank/DDBJ whole genome shotgun (WGS) entry which is preliminary data.</text>
</comment>
<dbReference type="RefSeq" id="WP_283733806.1">
    <property type="nucleotide sequence ID" value="NZ_CP125968.1"/>
</dbReference>
<evidence type="ECO:0000313" key="3">
    <source>
        <dbReference type="Proteomes" id="UP001271648"/>
    </source>
</evidence>
<proteinExistence type="predicted"/>
<reference evidence="2 3" key="1">
    <citation type="submission" date="2023-06" db="EMBL/GenBank/DDBJ databases">
        <title>Sporosarcina sp. nov., isolated from Korean traditional fermented seafood 'Jeotgal'.</title>
        <authorList>
            <person name="Yang A.I."/>
            <person name="Shin N.-R."/>
        </authorList>
    </citation>
    <scope>NUCLEOTIDE SEQUENCE [LARGE SCALE GENOMIC DNA]</scope>
    <source>
        <strain evidence="2 3">KCTC43456</strain>
    </source>
</reference>
<name>A0AAW9A8S2_9BACL</name>
<sequence>MKHTKVFVIGIILFALATLIFVIKGQLEYAVLMMMALFTLTNASRSKAFKEQGHERESKLMRYLSIFFAIGFVIVFFLIFF</sequence>
<feature type="transmembrane region" description="Helical" evidence="1">
    <location>
        <begin position="60"/>
        <end position="80"/>
    </location>
</feature>
<gene>
    <name evidence="2" type="ORF">QTL97_13910</name>
</gene>
<evidence type="ECO:0008006" key="4">
    <source>
        <dbReference type="Google" id="ProtNLM"/>
    </source>
</evidence>
<dbReference type="AlphaFoldDB" id="A0AAW9A8S2"/>
<dbReference type="Proteomes" id="UP001271648">
    <property type="component" value="Unassembled WGS sequence"/>
</dbReference>
<keyword evidence="1" id="KW-0812">Transmembrane</keyword>
<keyword evidence="1" id="KW-0472">Membrane</keyword>
<evidence type="ECO:0000313" key="2">
    <source>
        <dbReference type="EMBL" id="MDW0118036.1"/>
    </source>
</evidence>
<feature type="transmembrane region" description="Helical" evidence="1">
    <location>
        <begin position="7"/>
        <end position="23"/>
    </location>
</feature>
<evidence type="ECO:0000256" key="1">
    <source>
        <dbReference type="SAM" id="Phobius"/>
    </source>
</evidence>
<organism evidence="2 3">
    <name type="scientific">Sporosarcina thermotolerans</name>
    <dbReference type="NCBI Taxonomy" id="633404"/>
    <lineage>
        <taxon>Bacteria</taxon>
        <taxon>Bacillati</taxon>
        <taxon>Bacillota</taxon>
        <taxon>Bacilli</taxon>
        <taxon>Bacillales</taxon>
        <taxon>Caryophanaceae</taxon>
        <taxon>Sporosarcina</taxon>
    </lineage>
</organism>